<evidence type="ECO:0000313" key="3">
    <source>
        <dbReference type="Proteomes" id="UP000664109"/>
    </source>
</evidence>
<accession>A0ABS2UN62</accession>
<dbReference type="EMBL" id="JAFEJA010000001">
    <property type="protein sequence ID" value="MBM9618814.1"/>
    <property type="molecule type" value="Genomic_DNA"/>
</dbReference>
<keyword evidence="1" id="KW-0472">Membrane</keyword>
<proteinExistence type="predicted"/>
<protein>
    <recommendedName>
        <fullName evidence="4">Phage holin family protein</fullName>
    </recommendedName>
</protein>
<keyword evidence="1" id="KW-1133">Transmembrane helix</keyword>
<feature type="transmembrane region" description="Helical" evidence="1">
    <location>
        <begin position="29"/>
        <end position="61"/>
    </location>
</feature>
<dbReference type="RefSeq" id="WP_205373044.1">
    <property type="nucleotide sequence ID" value="NZ_JAFEJA010000001.1"/>
</dbReference>
<evidence type="ECO:0000313" key="2">
    <source>
        <dbReference type="EMBL" id="MBM9618814.1"/>
    </source>
</evidence>
<comment type="caution">
    <text evidence="2">The sequence shown here is derived from an EMBL/GenBank/DDBJ whole genome shotgun (WGS) entry which is preliminary data.</text>
</comment>
<organism evidence="2 3">
    <name type="scientific">Streptomyces zhihengii</name>
    <dbReference type="NCBI Taxonomy" id="1818004"/>
    <lineage>
        <taxon>Bacteria</taxon>
        <taxon>Bacillati</taxon>
        <taxon>Actinomycetota</taxon>
        <taxon>Actinomycetes</taxon>
        <taxon>Kitasatosporales</taxon>
        <taxon>Streptomycetaceae</taxon>
        <taxon>Streptomyces</taxon>
    </lineage>
</organism>
<evidence type="ECO:0008006" key="4">
    <source>
        <dbReference type="Google" id="ProtNLM"/>
    </source>
</evidence>
<keyword evidence="1" id="KW-0812">Transmembrane</keyword>
<sequence length="64" mass="6468">MTGPPGTDDRHDDTDHADVLRKAARAEKLGWAAIAAVVGGALLLAAATIAFGVLVFGVLIASRG</sequence>
<reference evidence="2 3" key="1">
    <citation type="journal article" date="2016" name="Arch. Microbiol.">
        <title>Streptomyces zhihengii sp. nov., isolated from rhizospheric soil of Psammosilene tunicoides.</title>
        <authorList>
            <person name="Huang M.J."/>
            <person name="Fei J.J."/>
            <person name="Salam N."/>
            <person name="Kim C.J."/>
            <person name="Hozzein W.N."/>
            <person name="Xiao M."/>
            <person name="Huang H.Q."/>
            <person name="Li W.J."/>
        </authorList>
    </citation>
    <scope>NUCLEOTIDE SEQUENCE [LARGE SCALE GENOMIC DNA]</scope>
    <source>
        <strain evidence="2 3">YIM T102</strain>
    </source>
</reference>
<evidence type="ECO:0000256" key="1">
    <source>
        <dbReference type="SAM" id="Phobius"/>
    </source>
</evidence>
<keyword evidence="3" id="KW-1185">Reference proteome</keyword>
<gene>
    <name evidence="2" type="ORF">JE024_08615</name>
</gene>
<name>A0ABS2UN62_9ACTN</name>
<dbReference type="Proteomes" id="UP000664109">
    <property type="component" value="Unassembled WGS sequence"/>
</dbReference>